<feature type="transmembrane region" description="Helical" evidence="1">
    <location>
        <begin position="96"/>
        <end position="118"/>
    </location>
</feature>
<name>A0ABU2KKV2_9FLAO</name>
<reference evidence="3" key="1">
    <citation type="submission" date="2023-07" db="EMBL/GenBank/DDBJ databases">
        <title>Isolating and identifying novel microbial strains from the Mariana Trench.</title>
        <authorList>
            <person name="Fu H."/>
        </authorList>
    </citation>
    <scope>NUCLEOTIDE SEQUENCE [LARGE SCALE GENOMIC DNA]</scope>
    <source>
        <strain evidence="3">T-y2</strain>
    </source>
</reference>
<evidence type="ECO:0000313" key="3">
    <source>
        <dbReference type="Proteomes" id="UP001182991"/>
    </source>
</evidence>
<comment type="caution">
    <text evidence="2">The sequence shown here is derived from an EMBL/GenBank/DDBJ whole genome shotgun (WGS) entry which is preliminary data.</text>
</comment>
<evidence type="ECO:0000313" key="2">
    <source>
        <dbReference type="EMBL" id="MDT0295284.1"/>
    </source>
</evidence>
<dbReference type="EMBL" id="JAVRBG010000011">
    <property type="protein sequence ID" value="MDT0295284.1"/>
    <property type="molecule type" value="Genomic_DNA"/>
</dbReference>
<dbReference type="Proteomes" id="UP001182991">
    <property type="component" value="Unassembled WGS sequence"/>
</dbReference>
<accession>A0ABU2KKV2</accession>
<keyword evidence="3" id="KW-1185">Reference proteome</keyword>
<evidence type="ECO:0000256" key="1">
    <source>
        <dbReference type="SAM" id="Phobius"/>
    </source>
</evidence>
<keyword evidence="1" id="KW-1133">Transmembrane helix</keyword>
<proteinExistence type="predicted"/>
<dbReference type="Pfam" id="PF11188">
    <property type="entry name" value="DUF2975"/>
    <property type="match status" value="1"/>
</dbReference>
<feature type="transmembrane region" description="Helical" evidence="1">
    <location>
        <begin position="12"/>
        <end position="34"/>
    </location>
</feature>
<feature type="transmembrane region" description="Helical" evidence="1">
    <location>
        <begin position="54"/>
        <end position="76"/>
    </location>
</feature>
<dbReference type="RefSeq" id="WP_311402225.1">
    <property type="nucleotide sequence ID" value="NZ_JAVRBG010000011.1"/>
</dbReference>
<feature type="transmembrane region" description="Helical" evidence="1">
    <location>
        <begin position="138"/>
        <end position="156"/>
    </location>
</feature>
<keyword evidence="1" id="KW-0812">Transmembrane</keyword>
<keyword evidence="1" id="KW-0472">Membrane</keyword>
<dbReference type="InterPro" id="IPR021354">
    <property type="entry name" value="DUF2975"/>
</dbReference>
<organism evidence="2 3">
    <name type="scientific">Mesonia ostreae</name>
    <dbReference type="NCBI Taxonomy" id="861110"/>
    <lineage>
        <taxon>Bacteria</taxon>
        <taxon>Pseudomonadati</taxon>
        <taxon>Bacteroidota</taxon>
        <taxon>Flavobacteriia</taxon>
        <taxon>Flavobacteriales</taxon>
        <taxon>Flavobacteriaceae</taxon>
        <taxon>Mesonia</taxon>
    </lineage>
</organism>
<gene>
    <name evidence="2" type="ORF">RLT85_11635</name>
</gene>
<protein>
    <submittedName>
        <fullName evidence="2">DUF2975 domain-containing protein</fullName>
    </submittedName>
</protein>
<sequence>MRTNLILKTIIDILFFILSLGALGAVIISLMSLFTLDLDLLSYTSYPLPINHEWIIPISILNILIPIFFFLGIGYLREVAKCFLKKKWYHEKIVKYFRLSGRYLSITAIIGFVSYFLYTFTTENRCSLPASSLKNPHLILFILITGLCFIMISRILKETIEAKQENELTI</sequence>